<organism evidence="5 6">
    <name type="scientific">[Torrubiella] hemipterigena</name>
    <dbReference type="NCBI Taxonomy" id="1531966"/>
    <lineage>
        <taxon>Eukaryota</taxon>
        <taxon>Fungi</taxon>
        <taxon>Dikarya</taxon>
        <taxon>Ascomycota</taxon>
        <taxon>Pezizomycotina</taxon>
        <taxon>Sordariomycetes</taxon>
        <taxon>Hypocreomycetidae</taxon>
        <taxon>Hypocreales</taxon>
        <taxon>Clavicipitaceae</taxon>
        <taxon>Clavicipitaceae incertae sedis</taxon>
        <taxon>'Torrubiella' clade</taxon>
    </lineage>
</organism>
<dbReference type="CDD" id="cd01428">
    <property type="entry name" value="ADK"/>
    <property type="match status" value="1"/>
</dbReference>
<evidence type="ECO:0000256" key="2">
    <source>
        <dbReference type="ARBA" id="ARBA00022741"/>
    </source>
</evidence>
<dbReference type="InterPro" id="IPR027417">
    <property type="entry name" value="P-loop_NTPase"/>
</dbReference>
<keyword evidence="3 4" id="KW-0418">Kinase</keyword>
<keyword evidence="1 4" id="KW-0808">Transferase</keyword>
<dbReference type="InterPro" id="IPR033690">
    <property type="entry name" value="Adenylat_kinase_CS"/>
</dbReference>
<dbReference type="InterPro" id="IPR000850">
    <property type="entry name" value="Adenylat/UMP-CMP_kin"/>
</dbReference>
<dbReference type="AlphaFoldDB" id="A0A0A1T8C5"/>
<dbReference type="PRINTS" id="PR00094">
    <property type="entry name" value="ADENYLTKNASE"/>
</dbReference>
<reference evidence="5 6" key="1">
    <citation type="journal article" date="2015" name="Genome Announc.">
        <title>Draft Genome Sequence and Gene Annotation of the Entomopathogenic Fungus Verticillium hemipterigenum.</title>
        <authorList>
            <person name="Horn F."/>
            <person name="Habel A."/>
            <person name="Scharf D.H."/>
            <person name="Dworschak J."/>
            <person name="Brakhage A.A."/>
            <person name="Guthke R."/>
            <person name="Hertweck C."/>
            <person name="Linde J."/>
        </authorList>
    </citation>
    <scope>NUCLEOTIDE SEQUENCE [LARGE SCALE GENOMIC DNA]</scope>
</reference>
<evidence type="ECO:0008006" key="7">
    <source>
        <dbReference type="Google" id="ProtNLM"/>
    </source>
</evidence>
<dbReference type="HOGENOM" id="CLU_1055786_0_0_1"/>
<dbReference type="Gene3D" id="3.40.50.300">
    <property type="entry name" value="P-loop containing nucleotide triphosphate hydrolases"/>
    <property type="match status" value="1"/>
</dbReference>
<name>A0A0A1T8C5_9HYPO</name>
<dbReference type="SUPFAM" id="SSF52540">
    <property type="entry name" value="P-loop containing nucleoside triphosphate hydrolases"/>
    <property type="match status" value="1"/>
</dbReference>
<protein>
    <recommendedName>
        <fullName evidence="7">Adenylate kinase</fullName>
    </recommendedName>
</protein>
<dbReference type="GO" id="GO:0005524">
    <property type="term" value="F:ATP binding"/>
    <property type="evidence" value="ECO:0007669"/>
    <property type="project" value="InterPro"/>
</dbReference>
<evidence type="ECO:0000256" key="3">
    <source>
        <dbReference type="ARBA" id="ARBA00022777"/>
    </source>
</evidence>
<dbReference type="GO" id="GO:0006139">
    <property type="term" value="P:nucleobase-containing compound metabolic process"/>
    <property type="evidence" value="ECO:0007669"/>
    <property type="project" value="InterPro"/>
</dbReference>
<dbReference type="Pfam" id="PF00406">
    <property type="entry name" value="ADK"/>
    <property type="match status" value="1"/>
</dbReference>
<evidence type="ECO:0000256" key="4">
    <source>
        <dbReference type="RuleBase" id="RU003330"/>
    </source>
</evidence>
<proteinExistence type="inferred from homology"/>
<evidence type="ECO:0000313" key="5">
    <source>
        <dbReference type="EMBL" id="CEJ93351.1"/>
    </source>
</evidence>
<accession>A0A0A1T8C5</accession>
<dbReference type="PROSITE" id="PS00113">
    <property type="entry name" value="ADENYLATE_KINASE"/>
    <property type="match status" value="1"/>
</dbReference>
<comment type="similarity">
    <text evidence="4">Belongs to the adenylate kinase family.</text>
</comment>
<evidence type="ECO:0000313" key="6">
    <source>
        <dbReference type="Proteomes" id="UP000039046"/>
    </source>
</evidence>
<dbReference type="STRING" id="1531966.A0A0A1T8C5"/>
<dbReference type="Proteomes" id="UP000039046">
    <property type="component" value="Unassembled WGS sequence"/>
</dbReference>
<dbReference type="PANTHER" id="PTHR23359">
    <property type="entry name" value="NUCLEOTIDE KINASE"/>
    <property type="match status" value="1"/>
</dbReference>
<sequence length="241" mass="26695">MCILLCVSETAGNNTRVEPEQRKTEKDLRIQYLSCLLAQSCPQLAAEVLELRQEFTSGNSQTAELVCQLGKLDTLYQTLVHAKRKGRYDIEQLKVHRSQISDEWVANQADAILAELGTMNDKRLSIPIIFVIGGPGAGKGTLCARLVQKFNYCHVSVGELLREEQNRHGSVFGDFISKSLANSVVVPASLTMLLLKQKVQHAADNGQGILIDGFPRSLSQIIAFEQEVRISRQLFSVANLN</sequence>
<keyword evidence="2" id="KW-0547">Nucleotide-binding</keyword>
<gene>
    <name evidence="5" type="ORF">VHEMI08944</name>
</gene>
<dbReference type="GO" id="GO:0019205">
    <property type="term" value="F:nucleobase-containing compound kinase activity"/>
    <property type="evidence" value="ECO:0007669"/>
    <property type="project" value="InterPro"/>
</dbReference>
<dbReference type="OrthoDB" id="442176at2759"/>
<evidence type="ECO:0000256" key="1">
    <source>
        <dbReference type="ARBA" id="ARBA00022679"/>
    </source>
</evidence>
<keyword evidence="6" id="KW-1185">Reference proteome</keyword>
<dbReference type="EMBL" id="CDHN01000005">
    <property type="protein sequence ID" value="CEJ93351.1"/>
    <property type="molecule type" value="Genomic_DNA"/>
</dbReference>